<dbReference type="PROSITE" id="PS50977">
    <property type="entry name" value="HTH_TETR_2"/>
    <property type="match status" value="1"/>
</dbReference>
<feature type="domain" description="HTH tetR-type" evidence="5">
    <location>
        <begin position="7"/>
        <end position="67"/>
    </location>
</feature>
<proteinExistence type="predicted"/>
<dbReference type="SUPFAM" id="SSF46689">
    <property type="entry name" value="Homeodomain-like"/>
    <property type="match status" value="1"/>
</dbReference>
<dbReference type="GO" id="GO:0003700">
    <property type="term" value="F:DNA-binding transcription factor activity"/>
    <property type="evidence" value="ECO:0007669"/>
    <property type="project" value="TreeGrafter"/>
</dbReference>
<dbReference type="Gene3D" id="1.10.357.10">
    <property type="entry name" value="Tetracycline Repressor, domain 2"/>
    <property type="match status" value="1"/>
</dbReference>
<name>A0A3P3XPD5_9SPIR</name>
<accession>A0A3P3XPD5</accession>
<dbReference type="PANTHER" id="PTHR30055:SF234">
    <property type="entry name" value="HTH-TYPE TRANSCRIPTIONAL REGULATOR BETI"/>
    <property type="match status" value="1"/>
</dbReference>
<keyword evidence="3" id="KW-0804">Transcription</keyword>
<dbReference type="AlphaFoldDB" id="A0A3P3XPD5"/>
<evidence type="ECO:0000313" key="6">
    <source>
        <dbReference type="EMBL" id="SLM18146.1"/>
    </source>
</evidence>
<protein>
    <submittedName>
        <fullName evidence="6">Putative Transcriptional regulator TetR family</fullName>
    </submittedName>
</protein>
<dbReference type="InterPro" id="IPR009057">
    <property type="entry name" value="Homeodomain-like_sf"/>
</dbReference>
<evidence type="ECO:0000259" key="5">
    <source>
        <dbReference type="PROSITE" id="PS50977"/>
    </source>
</evidence>
<dbReference type="InterPro" id="IPR001647">
    <property type="entry name" value="HTH_TetR"/>
</dbReference>
<gene>
    <name evidence="6" type="ORF">SPIRO4BDMA_40718</name>
</gene>
<dbReference type="PRINTS" id="PR00455">
    <property type="entry name" value="HTHTETR"/>
</dbReference>
<dbReference type="Pfam" id="PF00440">
    <property type="entry name" value="TetR_N"/>
    <property type="match status" value="1"/>
</dbReference>
<feature type="DNA-binding region" description="H-T-H motif" evidence="4">
    <location>
        <begin position="30"/>
        <end position="49"/>
    </location>
</feature>
<keyword evidence="2 4" id="KW-0238">DNA-binding</keyword>
<evidence type="ECO:0000256" key="2">
    <source>
        <dbReference type="ARBA" id="ARBA00023125"/>
    </source>
</evidence>
<sequence length="223" mass="26229">MAMPKNSAKRNEILRCAYRLFTESGYTKVFLRDIASEAGISKSLLQHYFPKKNDVIQSILEETLSISFEYVENLIPAEGELFLSLSVYTRLFWESVSKDKKWDRFNINVISHRELLESWIDIIYRWLRSMKDSHLEQIKERDLKIALTFSITGGMELYLYRDELQVEVISICEQITTSFMEILNCQNDEIQATLKKTHEMLTSKNIDAFTVFCEDKIQWLNSP</sequence>
<keyword evidence="1" id="KW-0805">Transcription regulation</keyword>
<dbReference type="EMBL" id="FWDO01000004">
    <property type="protein sequence ID" value="SLM18146.1"/>
    <property type="molecule type" value="Genomic_DNA"/>
</dbReference>
<dbReference type="GO" id="GO:0000976">
    <property type="term" value="F:transcription cis-regulatory region binding"/>
    <property type="evidence" value="ECO:0007669"/>
    <property type="project" value="TreeGrafter"/>
</dbReference>
<evidence type="ECO:0000256" key="3">
    <source>
        <dbReference type="ARBA" id="ARBA00023163"/>
    </source>
</evidence>
<evidence type="ECO:0000256" key="1">
    <source>
        <dbReference type="ARBA" id="ARBA00023015"/>
    </source>
</evidence>
<organism evidence="6">
    <name type="scientific">uncultured spirochete</name>
    <dbReference type="NCBI Taxonomy" id="156406"/>
    <lineage>
        <taxon>Bacteria</taxon>
        <taxon>Pseudomonadati</taxon>
        <taxon>Spirochaetota</taxon>
        <taxon>Spirochaetia</taxon>
        <taxon>Spirochaetales</taxon>
        <taxon>environmental samples</taxon>
    </lineage>
</organism>
<dbReference type="PANTHER" id="PTHR30055">
    <property type="entry name" value="HTH-TYPE TRANSCRIPTIONAL REGULATOR RUTR"/>
    <property type="match status" value="1"/>
</dbReference>
<reference evidence="6" key="1">
    <citation type="submission" date="2017-02" db="EMBL/GenBank/DDBJ databases">
        <authorList>
            <person name="Regsiter A."/>
            <person name="William W."/>
        </authorList>
    </citation>
    <scope>NUCLEOTIDE SEQUENCE</scope>
    <source>
        <strain evidence="6">BdmA 4</strain>
    </source>
</reference>
<dbReference type="InterPro" id="IPR050109">
    <property type="entry name" value="HTH-type_TetR-like_transc_reg"/>
</dbReference>
<evidence type="ECO:0000256" key="4">
    <source>
        <dbReference type="PROSITE-ProRule" id="PRU00335"/>
    </source>
</evidence>